<dbReference type="CDD" id="cd00060">
    <property type="entry name" value="FHA"/>
    <property type="match status" value="1"/>
</dbReference>
<dbReference type="SMART" id="SM00240">
    <property type="entry name" value="FHA"/>
    <property type="match status" value="1"/>
</dbReference>
<keyword evidence="3" id="KW-1185">Reference proteome</keyword>
<sequence>MVRGTDAERGYIVCSHVGCGATNMLQSAFHYDESIVHGLPGFGCLTYLGQPRTLYPLRYGPNVIGTGDTANIRVDRYLHNGRCFISRQHCTLTVSFDKWTGQLRYQLQDGAADPDTQAIRHSLNGTSLNNVPLQKTDIIDVDHQGLITLGGADRFRLSHQPINPVMLETYKVDLAFNPDRTQ</sequence>
<dbReference type="AlphaFoldDB" id="A0A1P9X503"/>
<dbReference type="Pfam" id="PF00498">
    <property type="entry name" value="FHA"/>
    <property type="match status" value="1"/>
</dbReference>
<dbReference type="Proteomes" id="UP000187941">
    <property type="component" value="Chromosome"/>
</dbReference>
<dbReference type="STRING" id="1178516.AWR27_24400"/>
<name>A0A1P9X503_9BACT</name>
<organism evidence="2 3">
    <name type="scientific">Spirosoma montaniterrae</name>
    <dbReference type="NCBI Taxonomy" id="1178516"/>
    <lineage>
        <taxon>Bacteria</taxon>
        <taxon>Pseudomonadati</taxon>
        <taxon>Bacteroidota</taxon>
        <taxon>Cytophagia</taxon>
        <taxon>Cytophagales</taxon>
        <taxon>Cytophagaceae</taxon>
        <taxon>Spirosoma</taxon>
    </lineage>
</organism>
<gene>
    <name evidence="2" type="ORF">AWR27_24400</name>
</gene>
<dbReference type="EMBL" id="CP014263">
    <property type="protein sequence ID" value="AQG82685.1"/>
    <property type="molecule type" value="Genomic_DNA"/>
</dbReference>
<evidence type="ECO:0000313" key="3">
    <source>
        <dbReference type="Proteomes" id="UP000187941"/>
    </source>
</evidence>
<dbReference type="KEGG" id="smon:AWR27_24400"/>
<dbReference type="InterPro" id="IPR000253">
    <property type="entry name" value="FHA_dom"/>
</dbReference>
<protein>
    <recommendedName>
        <fullName evidence="1">FHA domain-containing protein</fullName>
    </recommendedName>
</protein>
<dbReference type="SUPFAM" id="SSF49879">
    <property type="entry name" value="SMAD/FHA domain"/>
    <property type="match status" value="1"/>
</dbReference>
<dbReference type="PROSITE" id="PS50006">
    <property type="entry name" value="FHA_DOMAIN"/>
    <property type="match status" value="1"/>
</dbReference>
<evidence type="ECO:0000313" key="2">
    <source>
        <dbReference type="EMBL" id="AQG82685.1"/>
    </source>
</evidence>
<dbReference type="Gene3D" id="2.60.200.20">
    <property type="match status" value="1"/>
</dbReference>
<proteinExistence type="predicted"/>
<accession>A0A1P9X503</accession>
<reference evidence="2 3" key="1">
    <citation type="submission" date="2016-01" db="EMBL/GenBank/DDBJ databases">
        <authorList>
            <person name="Oliw E.H."/>
        </authorList>
    </citation>
    <scope>NUCLEOTIDE SEQUENCE [LARGE SCALE GENOMIC DNA]</scope>
    <source>
        <strain evidence="2 3">DY10</strain>
    </source>
</reference>
<feature type="domain" description="FHA" evidence="1">
    <location>
        <begin position="64"/>
        <end position="133"/>
    </location>
</feature>
<dbReference type="InterPro" id="IPR008984">
    <property type="entry name" value="SMAD_FHA_dom_sf"/>
</dbReference>
<evidence type="ECO:0000259" key="1">
    <source>
        <dbReference type="PROSITE" id="PS50006"/>
    </source>
</evidence>